<dbReference type="AlphaFoldDB" id="A0A8J5HFV1"/>
<dbReference type="GO" id="GO:0019722">
    <property type="term" value="P:calcium-mediated signaling"/>
    <property type="evidence" value="ECO:0007669"/>
    <property type="project" value="TreeGrafter"/>
</dbReference>
<reference evidence="6 7" key="1">
    <citation type="submission" date="2020-08" db="EMBL/GenBank/DDBJ databases">
        <title>Plant Genome Project.</title>
        <authorList>
            <person name="Zhang R.-G."/>
        </authorList>
    </citation>
    <scope>NUCLEOTIDE SEQUENCE [LARGE SCALE GENOMIC DNA]</scope>
    <source>
        <tissue evidence="6">Rhizome</tissue>
    </source>
</reference>
<dbReference type="Pfam" id="PF05498">
    <property type="entry name" value="RALF"/>
    <property type="match status" value="1"/>
</dbReference>
<dbReference type="PANTHER" id="PTHR33136">
    <property type="entry name" value="RAPID ALKALINIZATION FACTOR-LIKE"/>
    <property type="match status" value="1"/>
</dbReference>
<protein>
    <submittedName>
        <fullName evidence="6">Uncharacterized protein</fullName>
    </submittedName>
</protein>
<evidence type="ECO:0000256" key="5">
    <source>
        <dbReference type="SAM" id="SignalP"/>
    </source>
</evidence>
<evidence type="ECO:0000256" key="2">
    <source>
        <dbReference type="ARBA" id="ARBA00022702"/>
    </source>
</evidence>
<proteinExistence type="inferred from homology"/>
<evidence type="ECO:0000256" key="4">
    <source>
        <dbReference type="ARBA" id="ARBA00023157"/>
    </source>
</evidence>
<name>A0A8J5HFV1_ZINOF</name>
<dbReference type="EMBL" id="JACMSC010000004">
    <property type="protein sequence ID" value="KAG6523437.1"/>
    <property type="molecule type" value="Genomic_DNA"/>
</dbReference>
<keyword evidence="7" id="KW-1185">Reference proteome</keyword>
<evidence type="ECO:0000313" key="6">
    <source>
        <dbReference type="EMBL" id="KAG6523437.1"/>
    </source>
</evidence>
<dbReference type="Proteomes" id="UP000734854">
    <property type="component" value="Unassembled WGS sequence"/>
</dbReference>
<feature type="signal peptide" evidence="5">
    <location>
        <begin position="1"/>
        <end position="21"/>
    </location>
</feature>
<evidence type="ECO:0000313" key="7">
    <source>
        <dbReference type="Proteomes" id="UP000734854"/>
    </source>
</evidence>
<gene>
    <name evidence="6" type="ORF">ZIOFF_013294</name>
</gene>
<dbReference type="GO" id="GO:0009506">
    <property type="term" value="C:plasmodesma"/>
    <property type="evidence" value="ECO:0007669"/>
    <property type="project" value="TreeGrafter"/>
</dbReference>
<evidence type="ECO:0000256" key="3">
    <source>
        <dbReference type="ARBA" id="ARBA00022729"/>
    </source>
</evidence>
<sequence length="112" mass="12176">MSLPLKYVVVLLLLAPTVLLAAESEATLDAAAKTCSGGECAGSSEEEEAAMPTESSRRALAATRYVSYDALKKDRVPCNQRGQSYYNCQQHGKANPYRRGCTIITRCARMLN</sequence>
<accession>A0A8J5HFV1</accession>
<dbReference type="PANTHER" id="PTHR33136:SF89">
    <property type="entry name" value="PROTEIN RALF-LIKE 19"/>
    <property type="match status" value="1"/>
</dbReference>
<keyword evidence="4" id="KW-1015">Disulfide bond</keyword>
<dbReference type="OrthoDB" id="1863600at2759"/>
<evidence type="ECO:0000256" key="1">
    <source>
        <dbReference type="ARBA" id="ARBA00009178"/>
    </source>
</evidence>
<keyword evidence="2" id="KW-0372">Hormone</keyword>
<organism evidence="6 7">
    <name type="scientific">Zingiber officinale</name>
    <name type="common">Ginger</name>
    <name type="synonym">Amomum zingiber</name>
    <dbReference type="NCBI Taxonomy" id="94328"/>
    <lineage>
        <taxon>Eukaryota</taxon>
        <taxon>Viridiplantae</taxon>
        <taxon>Streptophyta</taxon>
        <taxon>Embryophyta</taxon>
        <taxon>Tracheophyta</taxon>
        <taxon>Spermatophyta</taxon>
        <taxon>Magnoliopsida</taxon>
        <taxon>Liliopsida</taxon>
        <taxon>Zingiberales</taxon>
        <taxon>Zingiberaceae</taxon>
        <taxon>Zingiber</taxon>
    </lineage>
</organism>
<comment type="caution">
    <text evidence="6">The sequence shown here is derived from an EMBL/GenBank/DDBJ whole genome shotgun (WGS) entry which is preliminary data.</text>
</comment>
<dbReference type="SMR" id="A0A8J5HFV1"/>
<dbReference type="GO" id="GO:0005179">
    <property type="term" value="F:hormone activity"/>
    <property type="evidence" value="ECO:0007669"/>
    <property type="project" value="UniProtKB-KW"/>
</dbReference>
<feature type="chain" id="PRO_5035328059" evidence="5">
    <location>
        <begin position="22"/>
        <end position="112"/>
    </location>
</feature>
<keyword evidence="3 5" id="KW-0732">Signal</keyword>
<comment type="similarity">
    <text evidence="1">Belongs to the plant rapid alkalinization factor (RALF) family.</text>
</comment>
<dbReference type="InterPro" id="IPR008801">
    <property type="entry name" value="RALF"/>
</dbReference>